<comment type="caution">
    <text evidence="2">The sequence shown here is derived from an EMBL/GenBank/DDBJ whole genome shotgun (WGS) entry which is preliminary data.</text>
</comment>
<dbReference type="AlphaFoldDB" id="A0AAV5SFN3"/>
<protein>
    <submittedName>
        <fullName evidence="2">Uncharacterized protein</fullName>
    </submittedName>
</protein>
<feature type="region of interest" description="Disordered" evidence="1">
    <location>
        <begin position="1"/>
        <end position="20"/>
    </location>
</feature>
<feature type="compositionally biased region" description="Low complexity" evidence="1">
    <location>
        <begin position="43"/>
        <end position="88"/>
    </location>
</feature>
<dbReference type="EMBL" id="BTSX01000001">
    <property type="protein sequence ID" value="GMS81664.1"/>
    <property type="molecule type" value="Genomic_DNA"/>
</dbReference>
<feature type="region of interest" description="Disordered" evidence="1">
    <location>
        <begin position="32"/>
        <end position="91"/>
    </location>
</feature>
<keyword evidence="3" id="KW-1185">Reference proteome</keyword>
<evidence type="ECO:0000256" key="1">
    <source>
        <dbReference type="SAM" id="MobiDB-lite"/>
    </source>
</evidence>
<evidence type="ECO:0000313" key="3">
    <source>
        <dbReference type="Proteomes" id="UP001432027"/>
    </source>
</evidence>
<reference evidence="2" key="1">
    <citation type="submission" date="2023-10" db="EMBL/GenBank/DDBJ databases">
        <title>Genome assembly of Pristionchus species.</title>
        <authorList>
            <person name="Yoshida K."/>
            <person name="Sommer R.J."/>
        </authorList>
    </citation>
    <scope>NUCLEOTIDE SEQUENCE</scope>
    <source>
        <strain evidence="2">RS0144</strain>
    </source>
</reference>
<proteinExistence type="predicted"/>
<accession>A0AAV5SFN3</accession>
<organism evidence="2 3">
    <name type="scientific">Pristionchus entomophagus</name>
    <dbReference type="NCBI Taxonomy" id="358040"/>
    <lineage>
        <taxon>Eukaryota</taxon>
        <taxon>Metazoa</taxon>
        <taxon>Ecdysozoa</taxon>
        <taxon>Nematoda</taxon>
        <taxon>Chromadorea</taxon>
        <taxon>Rhabditida</taxon>
        <taxon>Rhabditina</taxon>
        <taxon>Diplogasteromorpha</taxon>
        <taxon>Diplogasteroidea</taxon>
        <taxon>Neodiplogasteridae</taxon>
        <taxon>Pristionchus</taxon>
    </lineage>
</organism>
<name>A0AAV5SFN3_9BILA</name>
<sequence>MTSSWERYIQLHRRSPQTRRSNERIDLVLSAVDLPTSPPPTTTIPTPTTTPPTTQRTTTKKTTPMGPSTASLPTTAAASTTTVRPTTSGCKPASAINITAVLAIVTSLLRNF</sequence>
<gene>
    <name evidence="2" type="ORF">PENTCL1PPCAC_3839</name>
</gene>
<dbReference type="Proteomes" id="UP001432027">
    <property type="component" value="Unassembled WGS sequence"/>
</dbReference>
<evidence type="ECO:0000313" key="2">
    <source>
        <dbReference type="EMBL" id="GMS81664.1"/>
    </source>
</evidence>